<protein>
    <submittedName>
        <fullName evidence="2">Uncharacterized protein</fullName>
    </submittedName>
</protein>
<feature type="transmembrane region" description="Helical" evidence="1">
    <location>
        <begin position="68"/>
        <end position="92"/>
    </location>
</feature>
<dbReference type="EMBL" id="HBGW01053000">
    <property type="protein sequence ID" value="CAD9588236.1"/>
    <property type="molecule type" value="Transcribed_RNA"/>
</dbReference>
<name>A0A7S2KXN9_9DINO</name>
<evidence type="ECO:0000313" key="2">
    <source>
        <dbReference type="EMBL" id="CAD9588236.1"/>
    </source>
</evidence>
<gene>
    <name evidence="2" type="ORF">BRAN1462_LOCUS33648</name>
</gene>
<accession>A0A7S2KXN9</accession>
<sequence length="192" mass="20322">MAAVACGTAFLVSFALIGIGLVTPVTELTCGWVKPAALPFFLQLAVYAGQAEDATVCLDLDAPDTAGLLPVSSFLVAGCFGATIAALNTLPLGKSDGSAIARAAPPAKVQDTLLPWGAFIFLCLTVFETQSSALFPAVLEYLLFTYGLKPLLVTDPVFCDNASKPLDPPRRFAAFWLYFFAFGLLLPSFFVK</sequence>
<keyword evidence="1" id="KW-1133">Transmembrane helix</keyword>
<feature type="transmembrane region" description="Helical" evidence="1">
    <location>
        <begin position="173"/>
        <end position="191"/>
    </location>
</feature>
<dbReference type="AlphaFoldDB" id="A0A7S2KXN9"/>
<keyword evidence="1" id="KW-0472">Membrane</keyword>
<organism evidence="2">
    <name type="scientific">Zooxanthella nutricula</name>
    <dbReference type="NCBI Taxonomy" id="1333877"/>
    <lineage>
        <taxon>Eukaryota</taxon>
        <taxon>Sar</taxon>
        <taxon>Alveolata</taxon>
        <taxon>Dinophyceae</taxon>
        <taxon>Peridiniales</taxon>
        <taxon>Peridiniales incertae sedis</taxon>
        <taxon>Zooxanthella</taxon>
    </lineage>
</organism>
<evidence type="ECO:0000256" key="1">
    <source>
        <dbReference type="SAM" id="Phobius"/>
    </source>
</evidence>
<proteinExistence type="predicted"/>
<reference evidence="2" key="1">
    <citation type="submission" date="2021-01" db="EMBL/GenBank/DDBJ databases">
        <authorList>
            <person name="Corre E."/>
            <person name="Pelletier E."/>
            <person name="Niang G."/>
            <person name="Scheremetjew M."/>
            <person name="Finn R."/>
            <person name="Kale V."/>
            <person name="Holt S."/>
            <person name="Cochrane G."/>
            <person name="Meng A."/>
            <person name="Brown T."/>
            <person name="Cohen L."/>
        </authorList>
    </citation>
    <scope>NUCLEOTIDE SEQUENCE</scope>
    <source>
        <strain evidence="2">RCC3387</strain>
    </source>
</reference>
<keyword evidence="1" id="KW-0812">Transmembrane</keyword>
<feature type="transmembrane region" description="Helical" evidence="1">
    <location>
        <begin position="113"/>
        <end position="139"/>
    </location>
</feature>